<feature type="chain" id="PRO_5046648942" evidence="2">
    <location>
        <begin position="24"/>
        <end position="513"/>
    </location>
</feature>
<dbReference type="PANTHER" id="PTHR30290">
    <property type="entry name" value="PERIPLASMIC BINDING COMPONENT OF ABC TRANSPORTER"/>
    <property type="match status" value="1"/>
</dbReference>
<dbReference type="PANTHER" id="PTHR30290:SF65">
    <property type="entry name" value="MONOACYL PHOSPHATIDYLINOSITOL TETRAMANNOSIDE-BINDING PROTEIN LPQW-RELATED"/>
    <property type="match status" value="1"/>
</dbReference>
<dbReference type="Pfam" id="PF00496">
    <property type="entry name" value="SBP_bac_5"/>
    <property type="match status" value="1"/>
</dbReference>
<dbReference type="Gene3D" id="3.40.190.10">
    <property type="entry name" value="Periplasmic binding protein-like II"/>
    <property type="match status" value="1"/>
</dbReference>
<reference evidence="4 5" key="1">
    <citation type="journal article" date="2019" name="Int. J. Syst. Evol. Microbiol.">
        <title>The Global Catalogue of Microorganisms (GCM) 10K type strain sequencing project: providing services to taxonomists for standard genome sequencing and annotation.</title>
        <authorList>
            <consortium name="The Broad Institute Genomics Platform"/>
            <consortium name="The Broad Institute Genome Sequencing Center for Infectious Disease"/>
            <person name="Wu L."/>
            <person name="Ma J."/>
        </authorList>
    </citation>
    <scope>NUCLEOTIDE SEQUENCE [LARGE SCALE GENOMIC DNA]</scope>
    <source>
        <strain evidence="4 5">JCM 6835</strain>
    </source>
</reference>
<feature type="signal peptide" evidence="2">
    <location>
        <begin position="1"/>
        <end position="23"/>
    </location>
</feature>
<dbReference type="CDD" id="cd08503">
    <property type="entry name" value="PBP2_NikA_DppA_OppA_like_17"/>
    <property type="match status" value="1"/>
</dbReference>
<comment type="caution">
    <text evidence="4">The sequence shown here is derived from an EMBL/GenBank/DDBJ whole genome shotgun (WGS) entry which is preliminary data.</text>
</comment>
<gene>
    <name evidence="4" type="ORF">GCM10010412_081830</name>
</gene>
<sequence>MRSPLAAVTAAVVFLAGCSTSTAQPAPAPGAPTATASDTASDTVRYAAPGSPSNAVTDPHGLLPGESDVVRMALTYDVLTLPGPDGRTLPRLATAWTPDAALTRWRIALRDDATFSDGRPVKAADALFSLRRMGEKAAENFGRMAMFDLGASKVIDDTTFELVTRKPYAEVGKALEGATFVVPEGSTDFSKPVPGSGPFRVSDRGGAQAVVFERNDDWWGPKPPSRVIEVRALPDPQARGEALLSGQVDLAGGVPAAMVEQHKDDTAIQVLRRPGATLYPLVMRMDTEPFDDRRVRQAVRLALDRQQLLDVAFLGFGELGNDLITPKDATSPTDLPQRTRDVARAKALMTEAGLGEGVDLTLHSTTAYPGMDTAATLIAQQLAEIGIRAKVELAPPDTYFTSVYAQKPFYLSYLGGIPFLDVVRVTLTPGSPTNETAWRDRTWSTGLDQALAEPKEVRRRTLLGDLQARLRDEGGYAVWALSDRLDLAKPGLTGLPEGIGFSSAFIDQVKLGG</sequence>
<dbReference type="Proteomes" id="UP001501666">
    <property type="component" value="Unassembled WGS sequence"/>
</dbReference>
<protein>
    <submittedName>
        <fullName evidence="4">ABC transporter substrate-binding protein</fullName>
    </submittedName>
</protein>
<dbReference type="Gene3D" id="3.10.105.10">
    <property type="entry name" value="Dipeptide-binding Protein, Domain 3"/>
    <property type="match status" value="1"/>
</dbReference>
<proteinExistence type="predicted"/>
<evidence type="ECO:0000256" key="2">
    <source>
        <dbReference type="SAM" id="SignalP"/>
    </source>
</evidence>
<dbReference type="InterPro" id="IPR000914">
    <property type="entry name" value="SBP_5_dom"/>
</dbReference>
<evidence type="ECO:0000256" key="1">
    <source>
        <dbReference type="SAM" id="MobiDB-lite"/>
    </source>
</evidence>
<feature type="compositionally biased region" description="Low complexity" evidence="1">
    <location>
        <begin position="22"/>
        <end position="43"/>
    </location>
</feature>
<dbReference type="RefSeq" id="WP_346154357.1">
    <property type="nucleotide sequence ID" value="NZ_BAAATE010000033.1"/>
</dbReference>
<dbReference type="InterPro" id="IPR030678">
    <property type="entry name" value="Peptide/Ni-bd"/>
</dbReference>
<keyword evidence="5" id="KW-1185">Reference proteome</keyword>
<dbReference type="SUPFAM" id="SSF53850">
    <property type="entry name" value="Periplasmic binding protein-like II"/>
    <property type="match status" value="1"/>
</dbReference>
<dbReference type="PIRSF" id="PIRSF002741">
    <property type="entry name" value="MppA"/>
    <property type="match status" value="1"/>
</dbReference>
<keyword evidence="2" id="KW-0732">Signal</keyword>
<dbReference type="InterPro" id="IPR039424">
    <property type="entry name" value="SBP_5"/>
</dbReference>
<dbReference type="EMBL" id="BAAATE010000033">
    <property type="protein sequence ID" value="GAA2691516.1"/>
    <property type="molecule type" value="Genomic_DNA"/>
</dbReference>
<evidence type="ECO:0000313" key="4">
    <source>
        <dbReference type="EMBL" id="GAA2691516.1"/>
    </source>
</evidence>
<dbReference type="PROSITE" id="PS51257">
    <property type="entry name" value="PROKAR_LIPOPROTEIN"/>
    <property type="match status" value="1"/>
</dbReference>
<feature type="region of interest" description="Disordered" evidence="1">
    <location>
        <begin position="22"/>
        <end position="61"/>
    </location>
</feature>
<accession>A0ABN3T246</accession>
<evidence type="ECO:0000313" key="5">
    <source>
        <dbReference type="Proteomes" id="UP001501666"/>
    </source>
</evidence>
<evidence type="ECO:0000259" key="3">
    <source>
        <dbReference type="Pfam" id="PF00496"/>
    </source>
</evidence>
<name>A0ABN3T246_9ACTN</name>
<organism evidence="4 5">
    <name type="scientific">Nonomuraea recticatena</name>
    <dbReference type="NCBI Taxonomy" id="46178"/>
    <lineage>
        <taxon>Bacteria</taxon>
        <taxon>Bacillati</taxon>
        <taxon>Actinomycetota</taxon>
        <taxon>Actinomycetes</taxon>
        <taxon>Streptosporangiales</taxon>
        <taxon>Streptosporangiaceae</taxon>
        <taxon>Nonomuraea</taxon>
    </lineage>
</organism>
<feature type="domain" description="Solute-binding protein family 5" evidence="3">
    <location>
        <begin position="90"/>
        <end position="409"/>
    </location>
</feature>